<accession>A0A495J3B4</accession>
<evidence type="ECO:0000313" key="1">
    <source>
        <dbReference type="EMBL" id="RKR83102.1"/>
    </source>
</evidence>
<name>A0A495J3B4_9SPHI</name>
<dbReference type="EMBL" id="RBKU01000001">
    <property type="protein sequence ID" value="RKR83102.1"/>
    <property type="molecule type" value="Genomic_DNA"/>
</dbReference>
<reference evidence="1 2" key="1">
    <citation type="submission" date="2018-10" db="EMBL/GenBank/DDBJ databases">
        <title>Genomic Encyclopedia of Archaeal and Bacterial Type Strains, Phase II (KMG-II): from individual species to whole genera.</title>
        <authorList>
            <person name="Goeker M."/>
        </authorList>
    </citation>
    <scope>NUCLEOTIDE SEQUENCE [LARGE SCALE GENOMIC DNA]</scope>
    <source>
        <strain evidence="1 2">DSM 18602</strain>
    </source>
</reference>
<protein>
    <submittedName>
        <fullName evidence="1">Uncharacterized protein</fullName>
    </submittedName>
</protein>
<dbReference type="Proteomes" id="UP000268007">
    <property type="component" value="Unassembled WGS sequence"/>
</dbReference>
<dbReference type="RefSeq" id="WP_121198633.1">
    <property type="nucleotide sequence ID" value="NZ_RBKU01000001.1"/>
</dbReference>
<dbReference type="AlphaFoldDB" id="A0A495J3B4"/>
<sequence length="140" mass="16673">MKLGQSKTKHFRLDIDENELRRHLPYLKASLIPDAQIGKSEKMDNFWIGYRLRMSFYLTDPNIEIVGYLGESRAEIFNTTSPIEDYSDLSRFIQNANLNMDVFIRDKLPKDCPLYYSNPNIHDLVQTYIHLFQEYKLYKQ</sequence>
<organism evidence="1 2">
    <name type="scientific">Mucilaginibacter gracilis</name>
    <dbReference type="NCBI Taxonomy" id="423350"/>
    <lineage>
        <taxon>Bacteria</taxon>
        <taxon>Pseudomonadati</taxon>
        <taxon>Bacteroidota</taxon>
        <taxon>Sphingobacteriia</taxon>
        <taxon>Sphingobacteriales</taxon>
        <taxon>Sphingobacteriaceae</taxon>
        <taxon>Mucilaginibacter</taxon>
    </lineage>
</organism>
<proteinExistence type="predicted"/>
<evidence type="ECO:0000313" key="2">
    <source>
        <dbReference type="Proteomes" id="UP000268007"/>
    </source>
</evidence>
<keyword evidence="2" id="KW-1185">Reference proteome</keyword>
<comment type="caution">
    <text evidence="1">The sequence shown here is derived from an EMBL/GenBank/DDBJ whole genome shotgun (WGS) entry which is preliminary data.</text>
</comment>
<gene>
    <name evidence="1" type="ORF">BDD43_3303</name>
</gene>